<keyword evidence="2" id="KW-1185">Reference proteome</keyword>
<organism evidence="1 2">
    <name type="scientific">Pseudovibrio ascidiaceicola</name>
    <dbReference type="NCBI Taxonomy" id="285279"/>
    <lineage>
        <taxon>Bacteria</taxon>
        <taxon>Pseudomonadati</taxon>
        <taxon>Pseudomonadota</taxon>
        <taxon>Alphaproteobacteria</taxon>
        <taxon>Hyphomicrobiales</taxon>
        <taxon>Stappiaceae</taxon>
        <taxon>Pseudovibrio</taxon>
    </lineage>
</organism>
<protein>
    <submittedName>
        <fullName evidence="1">Uncharacterized protein</fullName>
    </submittedName>
</protein>
<dbReference type="Proteomes" id="UP000199598">
    <property type="component" value="Unassembled WGS sequence"/>
</dbReference>
<dbReference type="EMBL" id="FOSK01000013">
    <property type="protein sequence ID" value="SFK98941.1"/>
    <property type="molecule type" value="Genomic_DNA"/>
</dbReference>
<name>A0A1I4E451_9HYPH</name>
<gene>
    <name evidence="1" type="ORF">SAMN04488518_11389</name>
</gene>
<dbReference type="RefSeq" id="WP_159437982.1">
    <property type="nucleotide sequence ID" value="NZ_FOSK01000013.1"/>
</dbReference>
<comment type="caution">
    <text evidence="1">The sequence shown here is derived from an EMBL/GenBank/DDBJ whole genome shotgun (WGS) entry which is preliminary data.</text>
</comment>
<evidence type="ECO:0000313" key="1">
    <source>
        <dbReference type="EMBL" id="SFK98941.1"/>
    </source>
</evidence>
<accession>A0A1I4E451</accession>
<reference evidence="1 2" key="1">
    <citation type="submission" date="2016-10" db="EMBL/GenBank/DDBJ databases">
        <authorList>
            <person name="Varghese N."/>
            <person name="Submissions S."/>
        </authorList>
    </citation>
    <scope>NUCLEOTIDE SEQUENCE [LARGE SCALE GENOMIC DNA]</scope>
    <source>
        <strain evidence="1 2">DSM 16392</strain>
    </source>
</reference>
<proteinExistence type="predicted"/>
<sequence>MLSAALDFIAQRCEVTTVGELIHLHVALTQKEMDRLALFGAALDDLEPDDWI</sequence>
<evidence type="ECO:0000313" key="2">
    <source>
        <dbReference type="Proteomes" id="UP000199598"/>
    </source>
</evidence>